<protein>
    <recommendedName>
        <fullName evidence="4">DZANK-type domain-containing protein</fullName>
    </recommendedName>
</protein>
<evidence type="ECO:0000313" key="3">
    <source>
        <dbReference type="Proteomes" id="UP000094707"/>
    </source>
</evidence>
<name>A0A1D3L144_9EURY</name>
<dbReference type="PATRIC" id="fig|129848.4.peg.720"/>
<feature type="transmembrane region" description="Helical" evidence="1">
    <location>
        <begin position="148"/>
        <end position="173"/>
    </location>
</feature>
<feature type="transmembrane region" description="Helical" evidence="1">
    <location>
        <begin position="117"/>
        <end position="142"/>
    </location>
</feature>
<reference evidence="2 3" key="1">
    <citation type="submission" date="2016-08" db="EMBL/GenBank/DDBJ databases">
        <authorList>
            <person name="Seilhamer J.J."/>
        </authorList>
    </citation>
    <scope>NUCLEOTIDE SEQUENCE [LARGE SCALE GENOMIC DNA]</scope>
    <source>
        <strain evidence="2">Buetzberg</strain>
    </source>
</reference>
<keyword evidence="1" id="KW-1133">Transmembrane helix</keyword>
<evidence type="ECO:0008006" key="4">
    <source>
        <dbReference type="Google" id="ProtNLM"/>
    </source>
</evidence>
<proteinExistence type="predicted"/>
<evidence type="ECO:0000313" key="2">
    <source>
        <dbReference type="EMBL" id="SCG85286.1"/>
    </source>
</evidence>
<dbReference type="GeneID" id="30411567"/>
<accession>A0A1D3L144</accession>
<keyword evidence="1" id="KW-0812">Transmembrane</keyword>
<feature type="transmembrane region" description="Helical" evidence="1">
    <location>
        <begin position="212"/>
        <end position="228"/>
    </location>
</feature>
<keyword evidence="1" id="KW-0472">Membrane</keyword>
<evidence type="ECO:0000256" key="1">
    <source>
        <dbReference type="SAM" id="Phobius"/>
    </source>
</evidence>
<gene>
    <name evidence="2" type="ORF">MCBB_0713</name>
</gene>
<dbReference type="EMBL" id="LT607756">
    <property type="protein sequence ID" value="SCG85286.1"/>
    <property type="molecule type" value="Genomic_DNA"/>
</dbReference>
<keyword evidence="3" id="KW-1185">Reference proteome</keyword>
<organism evidence="2 3">
    <name type="scientific">Methanobacterium congolense</name>
    <dbReference type="NCBI Taxonomy" id="118062"/>
    <lineage>
        <taxon>Archaea</taxon>
        <taxon>Methanobacteriati</taxon>
        <taxon>Methanobacteriota</taxon>
        <taxon>Methanomada group</taxon>
        <taxon>Methanobacteria</taxon>
        <taxon>Methanobacteriales</taxon>
        <taxon>Methanobacteriaceae</taxon>
        <taxon>Methanobacterium</taxon>
    </lineage>
</organism>
<feature type="transmembrane region" description="Helical" evidence="1">
    <location>
        <begin position="185"/>
        <end position="206"/>
    </location>
</feature>
<sequence>MPYLICESCGGYYELRENESPEDFDNCQCGGNLRLVTSINEIQDEIQVPEKEHLICPNCGKKEYEGVFCSKCGGKLITLKENVHKPGHETGFNTTSDVDAEINFPGETRGLFERIRLIAVADGIIFFLVAAIGSALIIFLTMPSSLNFSFGFSVITAIFLTLVAISGILAAYLSKTDDYFDGAMNGLTVGFIMGSVTGILTFSVLYLLANTVLYAIFGALGGLIYLWFKKKYNT</sequence>
<dbReference type="Proteomes" id="UP000094707">
    <property type="component" value="Chromosome I"/>
</dbReference>
<dbReference type="RefSeq" id="WP_071906471.1">
    <property type="nucleotide sequence ID" value="NZ_LT607756.1"/>
</dbReference>
<dbReference type="KEGG" id="mcub:MCBB_0713"/>
<dbReference type="OrthoDB" id="70331at2157"/>
<dbReference type="AlphaFoldDB" id="A0A1D3L144"/>